<feature type="compositionally biased region" description="Polar residues" evidence="3">
    <location>
        <begin position="440"/>
        <end position="451"/>
    </location>
</feature>
<dbReference type="GO" id="GO:0006357">
    <property type="term" value="P:regulation of transcription by RNA polymerase II"/>
    <property type="evidence" value="ECO:0007669"/>
    <property type="project" value="TreeGrafter"/>
</dbReference>
<dbReference type="Gene3D" id="3.30.710.10">
    <property type="entry name" value="Potassium Channel Kv1.1, Chain A"/>
    <property type="match status" value="1"/>
</dbReference>
<feature type="compositionally biased region" description="Polar residues" evidence="3">
    <location>
        <begin position="167"/>
        <end position="176"/>
    </location>
</feature>
<dbReference type="InterPro" id="IPR011333">
    <property type="entry name" value="SKP1/BTB/POZ_sf"/>
</dbReference>
<dbReference type="InterPro" id="IPR051095">
    <property type="entry name" value="Dros_DevTransReg"/>
</dbReference>
<evidence type="ECO:0000259" key="4">
    <source>
        <dbReference type="PROSITE" id="PS50097"/>
    </source>
</evidence>
<dbReference type="SMART" id="SM00225">
    <property type="entry name" value="BTB"/>
    <property type="match status" value="1"/>
</dbReference>
<dbReference type="InterPro" id="IPR009057">
    <property type="entry name" value="Homeodomain-like_sf"/>
</dbReference>
<dbReference type="SUPFAM" id="SSF46689">
    <property type="entry name" value="Homeodomain-like"/>
    <property type="match status" value="1"/>
</dbReference>
<dbReference type="EMBL" id="GFDF01010329">
    <property type="protein sequence ID" value="JAV03755.1"/>
    <property type="molecule type" value="Transcribed_RNA"/>
</dbReference>
<dbReference type="Pfam" id="PF00651">
    <property type="entry name" value="BTB"/>
    <property type="match status" value="1"/>
</dbReference>
<keyword evidence="2" id="KW-0539">Nucleus</keyword>
<feature type="region of interest" description="Disordered" evidence="3">
    <location>
        <begin position="259"/>
        <end position="305"/>
    </location>
</feature>
<dbReference type="AlphaFoldDB" id="A0A1L8DBJ5"/>
<dbReference type="PANTHER" id="PTHR23110:SF102">
    <property type="entry name" value="PIPSQUEAK, ISOFORM O"/>
    <property type="match status" value="1"/>
</dbReference>
<name>A0A1L8DBJ5_9DIPT</name>
<feature type="region of interest" description="Disordered" evidence="3">
    <location>
        <begin position="415"/>
        <end position="451"/>
    </location>
</feature>
<dbReference type="PROSITE" id="PS50097">
    <property type="entry name" value="BTB"/>
    <property type="match status" value="1"/>
</dbReference>
<feature type="compositionally biased region" description="Basic and acidic residues" evidence="3">
    <location>
        <begin position="118"/>
        <end position="137"/>
    </location>
</feature>
<dbReference type="InterPro" id="IPR000210">
    <property type="entry name" value="BTB/POZ_dom"/>
</dbReference>
<feature type="compositionally biased region" description="Polar residues" evidence="3">
    <location>
        <begin position="138"/>
        <end position="158"/>
    </location>
</feature>
<evidence type="ECO:0000256" key="1">
    <source>
        <dbReference type="ARBA" id="ARBA00004123"/>
    </source>
</evidence>
<dbReference type="GO" id="GO:0005634">
    <property type="term" value="C:nucleus"/>
    <property type="evidence" value="ECO:0007669"/>
    <property type="project" value="UniProtKB-SubCell"/>
</dbReference>
<dbReference type="CDD" id="cd18315">
    <property type="entry name" value="BTB_POZ_BAB-like"/>
    <property type="match status" value="1"/>
</dbReference>
<accession>A0A1L8DBJ5</accession>
<feature type="region of interest" description="Disordered" evidence="3">
    <location>
        <begin position="118"/>
        <end position="197"/>
    </location>
</feature>
<reference evidence="5" key="1">
    <citation type="submission" date="2016-12" db="EMBL/GenBank/DDBJ databases">
        <title>An insight into the sialome and mialome of the sand fly, Nyssomyia neivai.</title>
        <authorList>
            <person name="Sebastian V."/>
            <person name="Goulart T.M."/>
            <person name="Oliveira W."/>
            <person name="Calvo E."/>
            <person name="Oliveira L.F."/>
            <person name="Pinto M.C."/>
            <person name="Rosselino A.M."/>
            <person name="Ribeiro J.M."/>
        </authorList>
    </citation>
    <scope>NUCLEOTIDE SEQUENCE</scope>
</reference>
<dbReference type="SUPFAM" id="SSF54695">
    <property type="entry name" value="POZ domain"/>
    <property type="match status" value="1"/>
</dbReference>
<organism evidence="5">
    <name type="scientific">Nyssomyia neivai</name>
    <dbReference type="NCBI Taxonomy" id="330878"/>
    <lineage>
        <taxon>Eukaryota</taxon>
        <taxon>Metazoa</taxon>
        <taxon>Ecdysozoa</taxon>
        <taxon>Arthropoda</taxon>
        <taxon>Hexapoda</taxon>
        <taxon>Insecta</taxon>
        <taxon>Pterygota</taxon>
        <taxon>Neoptera</taxon>
        <taxon>Endopterygota</taxon>
        <taxon>Diptera</taxon>
        <taxon>Nematocera</taxon>
        <taxon>Psychodoidea</taxon>
        <taxon>Psychodidae</taxon>
        <taxon>Nyssomyia</taxon>
    </lineage>
</organism>
<protein>
    <recommendedName>
        <fullName evidence="4">BTB domain-containing protein</fullName>
    </recommendedName>
</protein>
<sequence>MLAQQYCLKWKYHHTNLQTMFSQLLDRGCFCDVTLACEGQTLKAHRVVLCACSTYFDAILTNCGIEKDPIVIMKDAKFSDIKCLIEFMYKGEINVEHANLASLLKTAEELKIKGLAEVSWREDEQPEQRPNEGRSSETKATPQPNEAVENNQNDTNNPHIPFLTPLRSFNQQNGKNTRLPAKRKRGRPPLDGEFENYNTPKISHVESQAPVPFTDSSHLVSVMMDEENSKDLMTQSYQEGEAGLTSQIDYDDDAPIGANLVPKKERPETPADYVVPGEIDDEEEGDEDDESIPNSPGGSGNSHHHVTLTAQERAEWRDVIKMSEYLKQGRRQQFWEETFTKRVMDAIKSKNLEMKKAAQLLGVSYGTLYGRYRETYGCLKHPYRGPFTRMIDMWQHVEQGTADIIGILHRTMPRDGTPTDFLPSNPTPKLLDQKPKLQLNELNSSYDQPGE</sequence>
<evidence type="ECO:0000313" key="5">
    <source>
        <dbReference type="EMBL" id="JAV03755.1"/>
    </source>
</evidence>
<feature type="domain" description="BTB" evidence="4">
    <location>
        <begin position="31"/>
        <end position="97"/>
    </location>
</feature>
<evidence type="ECO:0000256" key="2">
    <source>
        <dbReference type="ARBA" id="ARBA00023242"/>
    </source>
</evidence>
<proteinExistence type="predicted"/>
<feature type="compositionally biased region" description="Acidic residues" evidence="3">
    <location>
        <begin position="278"/>
        <end position="291"/>
    </location>
</feature>
<dbReference type="PANTHER" id="PTHR23110">
    <property type="entry name" value="BTB DOMAIN TRANSCRIPTION FACTOR"/>
    <property type="match status" value="1"/>
</dbReference>
<evidence type="ECO:0000256" key="3">
    <source>
        <dbReference type="SAM" id="MobiDB-lite"/>
    </source>
</evidence>
<comment type="subcellular location">
    <subcellularLocation>
        <location evidence="1">Nucleus</location>
    </subcellularLocation>
</comment>